<reference evidence="3" key="1">
    <citation type="submission" date="2013-03" db="EMBL/GenBank/DDBJ databases">
        <authorList>
            <person name="Harkins D.M."/>
            <person name="Durkin A.S."/>
            <person name="Brinkac L.M."/>
            <person name="Haft D.H."/>
            <person name="Selengut J.D."/>
            <person name="Sanka R."/>
            <person name="DePew J."/>
            <person name="Purushe J."/>
            <person name="Hartskeerl R.A."/>
            <person name="Ahmed A."/>
            <person name="van der Linden H."/>
            <person name="Goris M.G.A."/>
            <person name="Vinetz J.M."/>
            <person name="Sutton G.G."/>
            <person name="Nierman W.C."/>
            <person name="Fouts D.E."/>
        </authorList>
    </citation>
    <scope>NUCLEOTIDE SEQUENCE [LARGE SCALE GENOMIC DNA]</scope>
    <source>
        <strain evidence="3">LT 11-33</strain>
    </source>
</reference>
<gene>
    <name evidence="3" type="ORF">LEP1GSC203_1734</name>
</gene>
<dbReference type="InterPro" id="IPR041674">
    <property type="entry name" value="TetR_C_22"/>
</dbReference>
<feature type="compositionally biased region" description="Basic and acidic residues" evidence="1">
    <location>
        <begin position="23"/>
        <end position="35"/>
    </location>
</feature>
<dbReference type="EMBL" id="AOGW02000010">
    <property type="protein sequence ID" value="EMY61009.1"/>
    <property type="molecule type" value="Genomic_DNA"/>
</dbReference>
<dbReference type="InterPro" id="IPR009057">
    <property type="entry name" value="Homeodomain-like_sf"/>
</dbReference>
<evidence type="ECO:0000256" key="1">
    <source>
        <dbReference type="SAM" id="MobiDB-lite"/>
    </source>
</evidence>
<dbReference type="Gene3D" id="1.10.357.10">
    <property type="entry name" value="Tetracycline Repressor, domain 2"/>
    <property type="match status" value="1"/>
</dbReference>
<evidence type="ECO:0000313" key="4">
    <source>
        <dbReference type="Proteomes" id="UP000012371"/>
    </source>
</evidence>
<dbReference type="SUPFAM" id="SSF46689">
    <property type="entry name" value="Homeodomain-like"/>
    <property type="match status" value="1"/>
</dbReference>
<proteinExistence type="predicted"/>
<feature type="compositionally biased region" description="Polar residues" evidence="1">
    <location>
        <begin position="1"/>
        <end position="12"/>
    </location>
</feature>
<evidence type="ECO:0000259" key="2">
    <source>
        <dbReference type="Pfam" id="PF17928"/>
    </source>
</evidence>
<name>N1VMT1_9LEPT</name>
<comment type="caution">
    <text evidence="3">The sequence shown here is derived from an EMBL/GenBank/DDBJ whole genome shotgun (WGS) entry which is preliminary data.</text>
</comment>
<organism evidence="3 4">
    <name type="scientific">Leptospira terpstrae serovar Hualin str. LT 11-33 = ATCC 700639</name>
    <dbReference type="NCBI Taxonomy" id="1257025"/>
    <lineage>
        <taxon>Bacteria</taxon>
        <taxon>Pseudomonadati</taxon>
        <taxon>Spirochaetota</taxon>
        <taxon>Spirochaetia</taxon>
        <taxon>Leptospirales</taxon>
        <taxon>Leptospiraceae</taxon>
        <taxon>Leptospira</taxon>
    </lineage>
</organism>
<sequence>MSSWMRNSNRKQTGGKANKSLRHPVDEDRGKDPNRRTVLVQSLRELLKEEDPSSVTFAKVCERAKIPRASAYHFFPNMGAMYLGLRLVHSELVSNRLEKVDTSEFETWQDYVHFLAREAASVVREDKALMRVVYGVRNEETKDVGKDLDSSIAKLALSQVEERFLLPDLPEAARKVGIAVSLIDSVFRYSFREQGEITEEMVSEAARAAVAYLRSYLPEFLKYRK</sequence>
<dbReference type="STRING" id="1257025.LEP1GSC203_1734"/>
<keyword evidence="4" id="KW-1185">Reference proteome</keyword>
<feature type="domain" description="Tetracyclin repressor SCO1712-like C-terminal" evidence="2">
    <location>
        <begin position="117"/>
        <end position="214"/>
    </location>
</feature>
<dbReference type="Pfam" id="PF17928">
    <property type="entry name" value="TetR_C_22"/>
    <property type="match status" value="1"/>
</dbReference>
<protein>
    <submittedName>
        <fullName evidence="3">Transcriptional regulator, TetR family</fullName>
    </submittedName>
</protein>
<evidence type="ECO:0000313" key="3">
    <source>
        <dbReference type="EMBL" id="EMY61009.1"/>
    </source>
</evidence>
<feature type="region of interest" description="Disordered" evidence="1">
    <location>
        <begin position="1"/>
        <end position="35"/>
    </location>
</feature>
<accession>N1VMT1</accession>
<dbReference type="Proteomes" id="UP000012371">
    <property type="component" value="Unassembled WGS sequence"/>
</dbReference>
<dbReference type="AlphaFoldDB" id="N1VMT1"/>